<feature type="domain" description="Putative Flp pilus-assembly TadG-like N-terminal" evidence="1">
    <location>
        <begin position="13"/>
        <end position="59"/>
    </location>
</feature>
<dbReference type="OrthoDB" id="2830515at2"/>
<reference evidence="2" key="1">
    <citation type="submission" date="2019-11" db="EMBL/GenBank/DDBJ databases">
        <authorList>
            <person name="Li J."/>
        </authorList>
    </citation>
    <scope>NUCLEOTIDE SEQUENCE</scope>
    <source>
        <strain evidence="2">B6B</strain>
    </source>
</reference>
<name>A0A6A8DF16_9BACI</name>
<dbReference type="Pfam" id="PF13400">
    <property type="entry name" value="Tad"/>
    <property type="match status" value="1"/>
</dbReference>
<sequence length="317" mass="33664">MNKIKKFFQRENGNALVIMALALVVLLGFVALAVDAGRVYSQKASLQKALDSAVIGGAQVLLEGGGDPEAKAIDISTKNSFVLGDSEVVSDVNSVTASKETTVPMTFARVLGINSKKVSAVAEAEIKLLTAGIGITPIAVEKDAIPGETNLKCGSTGTYSGNCGYLDIDTTGASGLAEAIINGVEISITDDVVFADTETGQKWGPVKDAFQDLIDKDEGHNGKGYPGIPLCNSFDTFDQSEVACNRVIYIVVVDTFKDVTGKDVVEIVGFAQYWLDEVINSTKSVTGKFIKQISVENINEEVGSHEDYLLKTVKLVK</sequence>
<organism evidence="2 3">
    <name type="scientific">Aquibacillus halophilus</name>
    <dbReference type="NCBI Taxonomy" id="930132"/>
    <lineage>
        <taxon>Bacteria</taxon>
        <taxon>Bacillati</taxon>
        <taxon>Bacillota</taxon>
        <taxon>Bacilli</taxon>
        <taxon>Bacillales</taxon>
        <taxon>Bacillaceae</taxon>
        <taxon>Aquibacillus</taxon>
    </lineage>
</organism>
<evidence type="ECO:0000313" key="2">
    <source>
        <dbReference type="EMBL" id="MRH44308.1"/>
    </source>
</evidence>
<gene>
    <name evidence="2" type="ORF">GH741_16820</name>
</gene>
<dbReference type="RefSeq" id="WP_153737912.1">
    <property type="nucleotide sequence ID" value="NZ_WJNG01000015.1"/>
</dbReference>
<dbReference type="AlphaFoldDB" id="A0A6A8DF16"/>
<evidence type="ECO:0000259" key="1">
    <source>
        <dbReference type="Pfam" id="PF13400"/>
    </source>
</evidence>
<dbReference type="Proteomes" id="UP000799092">
    <property type="component" value="Unassembled WGS sequence"/>
</dbReference>
<protein>
    <recommendedName>
        <fullName evidence="1">Putative Flp pilus-assembly TadG-like N-terminal domain-containing protein</fullName>
    </recommendedName>
</protein>
<evidence type="ECO:0000313" key="3">
    <source>
        <dbReference type="Proteomes" id="UP000799092"/>
    </source>
</evidence>
<keyword evidence="3" id="KW-1185">Reference proteome</keyword>
<dbReference type="InterPro" id="IPR028087">
    <property type="entry name" value="Tad_N"/>
</dbReference>
<proteinExistence type="predicted"/>
<accession>A0A6A8DF16</accession>
<dbReference type="EMBL" id="WJNG01000015">
    <property type="protein sequence ID" value="MRH44308.1"/>
    <property type="molecule type" value="Genomic_DNA"/>
</dbReference>
<comment type="caution">
    <text evidence="2">The sequence shown here is derived from an EMBL/GenBank/DDBJ whole genome shotgun (WGS) entry which is preliminary data.</text>
</comment>